<dbReference type="HOGENOM" id="CLU_660629_0_0_1"/>
<dbReference type="Proteomes" id="UP000030752">
    <property type="component" value="Unassembled WGS sequence"/>
</dbReference>
<dbReference type="GO" id="GO:0004674">
    <property type="term" value="F:protein serine/threonine kinase activity"/>
    <property type="evidence" value="ECO:0007669"/>
    <property type="project" value="UniProtKB-EC"/>
</dbReference>
<dbReference type="PROSITE" id="PS00108">
    <property type="entry name" value="PROTEIN_KINASE_ST"/>
    <property type="match status" value="1"/>
</dbReference>
<dbReference type="SUPFAM" id="SSF56112">
    <property type="entry name" value="Protein kinase-like (PK-like)"/>
    <property type="match status" value="1"/>
</dbReference>
<proteinExistence type="predicted"/>
<dbReference type="Gene3D" id="3.30.200.20">
    <property type="entry name" value="Phosphorylase Kinase, domain 1"/>
    <property type="match status" value="1"/>
</dbReference>
<evidence type="ECO:0000256" key="2">
    <source>
        <dbReference type="ARBA" id="ARBA00022679"/>
    </source>
</evidence>
<reference evidence="8 9" key="1">
    <citation type="submission" date="2013-03" db="EMBL/GenBank/DDBJ databases">
        <title>The Genome Sequence of Phialophora europaea CBS 101466.</title>
        <authorList>
            <consortium name="The Broad Institute Genomics Platform"/>
            <person name="Cuomo C."/>
            <person name="de Hoog S."/>
            <person name="Gorbushina A."/>
            <person name="Walker B."/>
            <person name="Young S.K."/>
            <person name="Zeng Q."/>
            <person name="Gargeya S."/>
            <person name="Fitzgerald M."/>
            <person name="Haas B."/>
            <person name="Abouelleil A."/>
            <person name="Allen A.W."/>
            <person name="Alvarado L."/>
            <person name="Arachchi H.M."/>
            <person name="Berlin A.M."/>
            <person name="Chapman S.B."/>
            <person name="Gainer-Dewar J."/>
            <person name="Goldberg J."/>
            <person name="Griggs A."/>
            <person name="Gujja S."/>
            <person name="Hansen M."/>
            <person name="Howarth C."/>
            <person name="Imamovic A."/>
            <person name="Ireland A."/>
            <person name="Larimer J."/>
            <person name="McCowan C."/>
            <person name="Murphy C."/>
            <person name="Pearson M."/>
            <person name="Poon T.W."/>
            <person name="Priest M."/>
            <person name="Roberts A."/>
            <person name="Saif S."/>
            <person name="Shea T."/>
            <person name="Sisk P."/>
            <person name="Sykes S."/>
            <person name="Wortman J."/>
            <person name="Nusbaum C."/>
            <person name="Birren B."/>
        </authorList>
    </citation>
    <scope>NUCLEOTIDE SEQUENCE [LARGE SCALE GENOMIC DNA]</scope>
    <source>
        <strain evidence="8 9">CBS 101466</strain>
    </source>
</reference>
<gene>
    <name evidence="8" type="ORF">HMPREF1541_05399</name>
</gene>
<dbReference type="PANTHER" id="PTHR43671">
    <property type="entry name" value="SERINE/THREONINE-PROTEIN KINASE NEK"/>
    <property type="match status" value="1"/>
</dbReference>
<dbReference type="AlphaFoldDB" id="W2RRM1"/>
<sequence>MGNIISTIRDEEDRFLEQHPRPALDLIQEYKYRETGTKANWTHDREKLTRRSKRWALKKKFNTAAYRFLTQRALINKKGHGDLPWEATDLLGAGSFGVVGLWQQIDPDTGRVLDSMAIKETLDDDPHAYMDMFKRKHPKEPIPTEALWMDFLSRRSSYIPNLRQLVHFKDMPSKWRFYMEFCPNGDLSDLLKIYKEFNDNHGKSDHQVIPEPYLWFCFYNMAQALQAMYLPKNTHAWIDRDLRHDVPDADKFILHLDIKHQNTLLGRSWKHKHLAGYPPAKMADFGLAQLTSVNHYRNAKKFLGMGTTVWHPPEQLDRGHFDCEWNDPIVHPRRDNTFPFDPRHGVWQIAAMVYGMATLTPNNLGLNKMLERLYKDTGAESYLRRRKFSLIGGQSPDIRKDYSHLLYETLDDCLNVDPDRRPYPEKLVRICEEGIRATARGLERTGGSAPPVFYGPNGKYELEDHVKRKKKAPERRERRRSELPGQGRRRRDSYMR</sequence>
<keyword evidence="9" id="KW-1185">Reference proteome</keyword>
<dbReference type="InterPro" id="IPR011009">
    <property type="entry name" value="Kinase-like_dom_sf"/>
</dbReference>
<dbReference type="InterPro" id="IPR008271">
    <property type="entry name" value="Ser/Thr_kinase_AS"/>
</dbReference>
<feature type="compositionally biased region" description="Basic residues" evidence="6">
    <location>
        <begin position="487"/>
        <end position="496"/>
    </location>
</feature>
<evidence type="ECO:0000256" key="5">
    <source>
        <dbReference type="ARBA" id="ARBA00022840"/>
    </source>
</evidence>
<dbReference type="SMART" id="SM00220">
    <property type="entry name" value="S_TKc"/>
    <property type="match status" value="1"/>
</dbReference>
<evidence type="ECO:0000256" key="3">
    <source>
        <dbReference type="ARBA" id="ARBA00022741"/>
    </source>
</evidence>
<keyword evidence="3" id="KW-0547">Nucleotide-binding</keyword>
<feature type="region of interest" description="Disordered" evidence="6">
    <location>
        <begin position="442"/>
        <end position="496"/>
    </location>
</feature>
<dbReference type="InParanoid" id="W2RRM1"/>
<evidence type="ECO:0000313" key="8">
    <source>
        <dbReference type="EMBL" id="ETN39176.1"/>
    </source>
</evidence>
<keyword evidence="5" id="KW-0067">ATP-binding</keyword>
<dbReference type="OrthoDB" id="310217at2759"/>
<dbReference type="EMBL" id="KB822721">
    <property type="protein sequence ID" value="ETN39176.1"/>
    <property type="molecule type" value="Genomic_DNA"/>
</dbReference>
<organism evidence="8 9">
    <name type="scientific">Cyphellophora europaea (strain CBS 101466)</name>
    <name type="common">Phialophora europaea</name>
    <dbReference type="NCBI Taxonomy" id="1220924"/>
    <lineage>
        <taxon>Eukaryota</taxon>
        <taxon>Fungi</taxon>
        <taxon>Dikarya</taxon>
        <taxon>Ascomycota</taxon>
        <taxon>Pezizomycotina</taxon>
        <taxon>Eurotiomycetes</taxon>
        <taxon>Chaetothyriomycetidae</taxon>
        <taxon>Chaetothyriales</taxon>
        <taxon>Cyphellophoraceae</taxon>
        <taxon>Cyphellophora</taxon>
    </lineage>
</organism>
<dbReference type="Gene3D" id="1.10.510.10">
    <property type="entry name" value="Transferase(Phosphotransferase) domain 1"/>
    <property type="match status" value="1"/>
</dbReference>
<keyword evidence="4" id="KW-0418">Kinase</keyword>
<evidence type="ECO:0000256" key="6">
    <source>
        <dbReference type="SAM" id="MobiDB-lite"/>
    </source>
</evidence>
<accession>W2RRM1</accession>
<dbReference type="PROSITE" id="PS50011">
    <property type="entry name" value="PROTEIN_KINASE_DOM"/>
    <property type="match status" value="1"/>
</dbReference>
<dbReference type="VEuPathDB" id="FungiDB:HMPREF1541_05399"/>
<dbReference type="STRING" id="1220924.W2RRM1"/>
<dbReference type="EC" id="2.7.11.1" evidence="1"/>
<dbReference type="PANTHER" id="PTHR43671:SF13">
    <property type="entry name" value="SERINE_THREONINE-PROTEIN KINASE NEK2"/>
    <property type="match status" value="1"/>
</dbReference>
<evidence type="ECO:0000313" key="9">
    <source>
        <dbReference type="Proteomes" id="UP000030752"/>
    </source>
</evidence>
<dbReference type="GO" id="GO:0005524">
    <property type="term" value="F:ATP binding"/>
    <property type="evidence" value="ECO:0007669"/>
    <property type="project" value="UniProtKB-KW"/>
</dbReference>
<keyword evidence="2" id="KW-0808">Transferase</keyword>
<evidence type="ECO:0000256" key="1">
    <source>
        <dbReference type="ARBA" id="ARBA00012513"/>
    </source>
</evidence>
<dbReference type="InterPro" id="IPR000719">
    <property type="entry name" value="Prot_kinase_dom"/>
</dbReference>
<dbReference type="eggNOG" id="KOG0591">
    <property type="taxonomic scope" value="Eukaryota"/>
</dbReference>
<evidence type="ECO:0000259" key="7">
    <source>
        <dbReference type="PROSITE" id="PS50011"/>
    </source>
</evidence>
<evidence type="ECO:0000256" key="4">
    <source>
        <dbReference type="ARBA" id="ARBA00022777"/>
    </source>
</evidence>
<name>W2RRM1_CYPE1</name>
<dbReference type="Pfam" id="PF00069">
    <property type="entry name" value="Pkinase"/>
    <property type="match status" value="1"/>
</dbReference>
<dbReference type="RefSeq" id="XP_008717961.1">
    <property type="nucleotide sequence ID" value="XM_008719739.1"/>
</dbReference>
<dbReference type="InterPro" id="IPR050660">
    <property type="entry name" value="NEK_Ser/Thr_kinase"/>
</dbReference>
<dbReference type="GeneID" id="19972738"/>
<protein>
    <recommendedName>
        <fullName evidence="1">non-specific serine/threonine protein kinase</fullName>
        <ecNumber evidence="1">2.7.11.1</ecNumber>
    </recommendedName>
</protein>
<feature type="domain" description="Protein kinase" evidence="7">
    <location>
        <begin position="85"/>
        <end position="435"/>
    </location>
</feature>